<protein>
    <recommendedName>
        <fullName evidence="11">Ubiquitin-conjugating enzyme E2 Z</fullName>
        <ecNumber evidence="3">2.3.2.23</ecNumber>
    </recommendedName>
    <alternativeName>
        <fullName evidence="12">E2 ubiquitin-conjugating enzyme Z</fullName>
    </alternativeName>
    <alternativeName>
        <fullName evidence="14">Ubiquitin carrier protein Z</fullName>
    </alternativeName>
    <alternativeName>
        <fullName evidence="13">Ubiquitin-protein ligase Z</fullName>
    </alternativeName>
</protein>
<evidence type="ECO:0000256" key="9">
    <source>
        <dbReference type="ARBA" id="ARBA00022840"/>
    </source>
</evidence>
<dbReference type="PROSITE" id="PS50127">
    <property type="entry name" value="UBC_2"/>
    <property type="match status" value="1"/>
</dbReference>
<evidence type="ECO:0000256" key="10">
    <source>
        <dbReference type="ARBA" id="ARBA00023242"/>
    </source>
</evidence>
<evidence type="ECO:0000256" key="1">
    <source>
        <dbReference type="ARBA" id="ARBA00004123"/>
    </source>
</evidence>
<evidence type="ECO:0000256" key="4">
    <source>
        <dbReference type="ARBA" id="ARBA00022490"/>
    </source>
</evidence>
<evidence type="ECO:0000259" key="15">
    <source>
        <dbReference type="PROSITE" id="PS50127"/>
    </source>
</evidence>
<dbReference type="SUPFAM" id="SSF54495">
    <property type="entry name" value="UBC-like"/>
    <property type="match status" value="2"/>
</dbReference>
<dbReference type="GO" id="GO:0004869">
    <property type="term" value="F:cysteine-type endopeptidase inhibitor activity"/>
    <property type="evidence" value="ECO:0007669"/>
    <property type="project" value="TreeGrafter"/>
</dbReference>
<evidence type="ECO:0000256" key="14">
    <source>
        <dbReference type="ARBA" id="ARBA00042401"/>
    </source>
</evidence>
<evidence type="ECO:0000256" key="2">
    <source>
        <dbReference type="ARBA" id="ARBA00004496"/>
    </source>
</evidence>
<dbReference type="GO" id="GO:0043066">
    <property type="term" value="P:negative regulation of apoptotic process"/>
    <property type="evidence" value="ECO:0007669"/>
    <property type="project" value="TreeGrafter"/>
</dbReference>
<evidence type="ECO:0000256" key="8">
    <source>
        <dbReference type="ARBA" id="ARBA00022786"/>
    </source>
</evidence>
<proteinExistence type="predicted"/>
<dbReference type="Gene3D" id="3.10.110.10">
    <property type="entry name" value="Ubiquitin Conjugating Enzyme"/>
    <property type="match status" value="2"/>
</dbReference>
<dbReference type="EC" id="2.3.2.23" evidence="3"/>
<dbReference type="CDD" id="cd23809">
    <property type="entry name" value="UBCc_UBE2Z"/>
    <property type="match status" value="1"/>
</dbReference>
<evidence type="ECO:0000256" key="13">
    <source>
        <dbReference type="ARBA" id="ARBA00042316"/>
    </source>
</evidence>
<dbReference type="InterPro" id="IPR000608">
    <property type="entry name" value="UBC"/>
</dbReference>
<keyword evidence="7" id="KW-0547">Nucleotide-binding</keyword>
<evidence type="ECO:0000256" key="5">
    <source>
        <dbReference type="ARBA" id="ARBA00022679"/>
    </source>
</evidence>
<dbReference type="GO" id="GO:0005737">
    <property type="term" value="C:cytoplasm"/>
    <property type="evidence" value="ECO:0007669"/>
    <property type="project" value="UniProtKB-SubCell"/>
</dbReference>
<dbReference type="EMBL" id="MU005979">
    <property type="protein sequence ID" value="KAF2860656.1"/>
    <property type="molecule type" value="Genomic_DNA"/>
</dbReference>
<keyword evidence="5" id="KW-0808">Transferase</keyword>
<dbReference type="SMART" id="SM00212">
    <property type="entry name" value="UBCc"/>
    <property type="match status" value="1"/>
</dbReference>
<dbReference type="Pfam" id="PF00179">
    <property type="entry name" value="UQ_con"/>
    <property type="match status" value="2"/>
</dbReference>
<evidence type="ECO:0000256" key="12">
    <source>
        <dbReference type="ARBA" id="ARBA00041798"/>
    </source>
</evidence>
<keyword evidence="4" id="KW-0963">Cytoplasm</keyword>
<dbReference type="InterPro" id="IPR016135">
    <property type="entry name" value="UBQ-conjugating_enzyme/RWD"/>
</dbReference>
<dbReference type="CDD" id="cd00195">
    <property type="entry name" value="UBCc_UEV"/>
    <property type="match status" value="1"/>
</dbReference>
<dbReference type="AlphaFoldDB" id="A0A6A7BZ76"/>
<feature type="domain" description="UBC core" evidence="15">
    <location>
        <begin position="3"/>
        <end position="161"/>
    </location>
</feature>
<gene>
    <name evidence="16" type="ORF">K470DRAFT_216667</name>
</gene>
<dbReference type="GO" id="GO:0006915">
    <property type="term" value="P:apoptotic process"/>
    <property type="evidence" value="ECO:0007669"/>
    <property type="project" value="UniProtKB-KW"/>
</dbReference>
<organism evidence="16 17">
    <name type="scientific">Piedraia hortae CBS 480.64</name>
    <dbReference type="NCBI Taxonomy" id="1314780"/>
    <lineage>
        <taxon>Eukaryota</taxon>
        <taxon>Fungi</taxon>
        <taxon>Dikarya</taxon>
        <taxon>Ascomycota</taxon>
        <taxon>Pezizomycotina</taxon>
        <taxon>Dothideomycetes</taxon>
        <taxon>Dothideomycetidae</taxon>
        <taxon>Capnodiales</taxon>
        <taxon>Piedraiaceae</taxon>
        <taxon>Piedraia</taxon>
    </lineage>
</organism>
<keyword evidence="6" id="KW-0053">Apoptosis</keyword>
<dbReference type="PANTHER" id="PTHR46116:SF26">
    <property type="entry name" value="UBIQUITIN-CONJUGATING ENZYME E2 Z"/>
    <property type="match status" value="1"/>
</dbReference>
<dbReference type="OrthoDB" id="1926878at2759"/>
<evidence type="ECO:0000256" key="3">
    <source>
        <dbReference type="ARBA" id="ARBA00012486"/>
    </source>
</evidence>
<keyword evidence="9" id="KW-0067">ATP-binding</keyword>
<evidence type="ECO:0000256" key="11">
    <source>
        <dbReference type="ARBA" id="ARBA00039894"/>
    </source>
</evidence>
<reference evidence="16" key="1">
    <citation type="journal article" date="2020" name="Stud. Mycol.">
        <title>101 Dothideomycetes genomes: a test case for predicting lifestyles and emergence of pathogens.</title>
        <authorList>
            <person name="Haridas S."/>
            <person name="Albert R."/>
            <person name="Binder M."/>
            <person name="Bloem J."/>
            <person name="Labutti K."/>
            <person name="Salamov A."/>
            <person name="Andreopoulos B."/>
            <person name="Baker S."/>
            <person name="Barry K."/>
            <person name="Bills G."/>
            <person name="Bluhm B."/>
            <person name="Cannon C."/>
            <person name="Castanera R."/>
            <person name="Culley D."/>
            <person name="Daum C."/>
            <person name="Ezra D."/>
            <person name="Gonzalez J."/>
            <person name="Henrissat B."/>
            <person name="Kuo A."/>
            <person name="Liang C."/>
            <person name="Lipzen A."/>
            <person name="Lutzoni F."/>
            <person name="Magnuson J."/>
            <person name="Mondo S."/>
            <person name="Nolan M."/>
            <person name="Ohm R."/>
            <person name="Pangilinan J."/>
            <person name="Park H.-J."/>
            <person name="Ramirez L."/>
            <person name="Alfaro M."/>
            <person name="Sun H."/>
            <person name="Tritt A."/>
            <person name="Yoshinaga Y."/>
            <person name="Zwiers L.-H."/>
            <person name="Turgeon B."/>
            <person name="Goodwin S."/>
            <person name="Spatafora J."/>
            <person name="Crous P."/>
            <person name="Grigoriev I."/>
        </authorList>
    </citation>
    <scope>NUCLEOTIDE SEQUENCE</scope>
    <source>
        <strain evidence="16">CBS 480.64</strain>
    </source>
</reference>
<name>A0A6A7BZ76_9PEZI</name>
<dbReference type="GO" id="GO:0061631">
    <property type="term" value="F:ubiquitin conjugating enzyme activity"/>
    <property type="evidence" value="ECO:0007669"/>
    <property type="project" value="UniProtKB-EC"/>
</dbReference>
<evidence type="ECO:0000256" key="6">
    <source>
        <dbReference type="ARBA" id="ARBA00022703"/>
    </source>
</evidence>
<accession>A0A6A7BZ76</accession>
<keyword evidence="17" id="KW-1185">Reference proteome</keyword>
<evidence type="ECO:0000313" key="17">
    <source>
        <dbReference type="Proteomes" id="UP000799421"/>
    </source>
</evidence>
<dbReference type="Proteomes" id="UP000799421">
    <property type="component" value="Unassembled WGS sequence"/>
</dbReference>
<keyword evidence="8" id="KW-0833">Ubl conjugation pathway</keyword>
<comment type="subcellular location">
    <subcellularLocation>
        <location evidence="2">Cytoplasm</location>
    </subcellularLocation>
    <subcellularLocation>
        <location evidence="1">Nucleus</location>
    </subcellularLocation>
</comment>
<dbReference type="GO" id="GO:0005524">
    <property type="term" value="F:ATP binding"/>
    <property type="evidence" value="ECO:0007669"/>
    <property type="project" value="UniProtKB-KW"/>
</dbReference>
<evidence type="ECO:0000256" key="7">
    <source>
        <dbReference type="ARBA" id="ARBA00022741"/>
    </source>
</evidence>
<dbReference type="GO" id="GO:0005634">
    <property type="term" value="C:nucleus"/>
    <property type="evidence" value="ECO:0007669"/>
    <property type="project" value="UniProtKB-SubCell"/>
</dbReference>
<dbReference type="PANTHER" id="PTHR46116">
    <property type="entry name" value="(E3-INDEPENDENT) E2 UBIQUITIN-CONJUGATING ENZYME"/>
    <property type="match status" value="1"/>
</dbReference>
<sequence length="438" mass="50142">MATCIARITKELAHLKRGDDLSLLVAFCDDDVSNVRCLILGPPETPYAFGFFEFEIEFPETYPIAPPSVRALTTNRGRTRFNPNIYAEGRVCLSILGTWRGRPGEEWSSAQGLESVMISIQSLMSANPYENEPGYESAARNSPEAMAYAAKIRHETLRIAVLMRLEKVLKIPSPDNEVRVVEIDAAEEPELAAFHWDPFVDALKTRFLWYYDAYLEMVEHEKGTHPAGEQFAKATFEYGNNKMLGEYQYEQLLDRLHRVRDALDAEQLAWAEDGLKQVETETQLASQLGFQFKQLQHRWHETQYDSSRMELSLPDEKNPFVWSLTMFGKPMTDLDGGIISMTFRIPPNFPDTQPRVSLDIPFYHRAVSSRGNVFYKPEKPEDLASHLISIVAALEDENPTYEPRASINPEASRLYWGGEEKRKLYLRRLRRSARDSCG</sequence>
<evidence type="ECO:0000313" key="16">
    <source>
        <dbReference type="EMBL" id="KAF2860656.1"/>
    </source>
</evidence>
<keyword evidence="10" id="KW-0539">Nucleus</keyword>